<reference evidence="3 4" key="1">
    <citation type="journal article" date="2014" name="Int. J. Syst. Evol. Microbiol.">
        <title>Complete genome sequence of Corynebacterium casei LMG S-19264T (=DSM 44701T), isolated from a smear-ripened cheese.</title>
        <authorList>
            <consortium name="US DOE Joint Genome Institute (JGI-PGF)"/>
            <person name="Walter F."/>
            <person name="Albersmeier A."/>
            <person name="Kalinowski J."/>
            <person name="Ruckert C."/>
        </authorList>
    </citation>
    <scope>NUCLEOTIDE SEQUENCE [LARGE SCALE GENOMIC DNA]</scope>
    <source>
        <strain evidence="3 4">CGMCC 1.15295</strain>
    </source>
</reference>
<sequence>MATAINTQAQGTEVFETEATGTSTFSEGGKTFTVTNGPGETYDIYDLAGAGWNGTAPDNKFLDNSSGIGANNDGSSFTINSSDASTFAVRQLYLFCSTTALANHSGTLTIEGKVGPATVFTITKSAGFSNVATLSPNNGFTLIDFATEGAANYSDTAINQLVISSTGNLDYMALDAFQWAAPTLSVGTVNANNGPVKLYPNPATTYVKIKNLRGTTSYTIFDVLGKVVQKGTLQQDEAISINKLNVGLYMVKLDSGQSFKLIKN</sequence>
<dbReference type="InterPro" id="IPR026444">
    <property type="entry name" value="Secre_tail"/>
</dbReference>
<evidence type="ECO:0000259" key="2">
    <source>
        <dbReference type="Pfam" id="PF18962"/>
    </source>
</evidence>
<organism evidence="3 4">
    <name type="scientific">Aquaticitalea lipolytica</name>
    <dbReference type="NCBI Taxonomy" id="1247562"/>
    <lineage>
        <taxon>Bacteria</taxon>
        <taxon>Pseudomonadati</taxon>
        <taxon>Bacteroidota</taxon>
        <taxon>Flavobacteriia</taxon>
        <taxon>Flavobacteriales</taxon>
        <taxon>Flavobacteriaceae</taxon>
        <taxon>Aquaticitalea</taxon>
    </lineage>
</organism>
<dbReference type="Pfam" id="PF18962">
    <property type="entry name" value="Por_Secre_tail"/>
    <property type="match status" value="1"/>
</dbReference>
<evidence type="ECO:0000313" key="4">
    <source>
        <dbReference type="Proteomes" id="UP000598120"/>
    </source>
</evidence>
<feature type="domain" description="Secretion system C-terminal sorting" evidence="2">
    <location>
        <begin position="198"/>
        <end position="258"/>
    </location>
</feature>
<dbReference type="NCBIfam" id="TIGR04183">
    <property type="entry name" value="Por_Secre_tail"/>
    <property type="match status" value="1"/>
</dbReference>
<dbReference type="Proteomes" id="UP000598120">
    <property type="component" value="Unassembled WGS sequence"/>
</dbReference>
<accession>A0A8J2TL40</accession>
<name>A0A8J2TL40_9FLAO</name>
<keyword evidence="4" id="KW-1185">Reference proteome</keyword>
<protein>
    <recommendedName>
        <fullName evidence="2">Secretion system C-terminal sorting domain-containing protein</fullName>
    </recommendedName>
</protein>
<evidence type="ECO:0000313" key="3">
    <source>
        <dbReference type="EMBL" id="GFZ75991.1"/>
    </source>
</evidence>
<keyword evidence="1" id="KW-0732">Signal</keyword>
<gene>
    <name evidence="3" type="ORF">GCM10011531_00720</name>
</gene>
<dbReference type="EMBL" id="BMIC01000001">
    <property type="protein sequence ID" value="GFZ75991.1"/>
    <property type="molecule type" value="Genomic_DNA"/>
</dbReference>
<dbReference type="AlphaFoldDB" id="A0A8J2TL40"/>
<evidence type="ECO:0000256" key="1">
    <source>
        <dbReference type="ARBA" id="ARBA00022729"/>
    </source>
</evidence>
<proteinExistence type="predicted"/>
<comment type="caution">
    <text evidence="3">The sequence shown here is derived from an EMBL/GenBank/DDBJ whole genome shotgun (WGS) entry which is preliminary data.</text>
</comment>